<evidence type="ECO:0000313" key="8">
    <source>
        <dbReference type="Proteomes" id="UP000650533"/>
    </source>
</evidence>
<dbReference type="EMBL" id="CP059663">
    <property type="protein sequence ID" value="QRW21186.1"/>
    <property type="molecule type" value="Genomic_DNA"/>
</dbReference>
<evidence type="ECO:0000256" key="2">
    <source>
        <dbReference type="ARBA" id="ARBA00022801"/>
    </source>
</evidence>
<evidence type="ECO:0000256" key="5">
    <source>
        <dbReference type="SAM" id="MobiDB-lite"/>
    </source>
</evidence>
<dbReference type="Gene3D" id="3.40.50.300">
    <property type="entry name" value="P-loop containing nucleotide triphosphate hydrolases"/>
    <property type="match status" value="2"/>
</dbReference>
<dbReference type="SUPFAM" id="SSF52540">
    <property type="entry name" value="P-loop containing nucleoside triphosphate hydrolases"/>
    <property type="match status" value="2"/>
</dbReference>
<dbReference type="GO" id="GO:0005524">
    <property type="term" value="F:ATP binding"/>
    <property type="evidence" value="ECO:0007669"/>
    <property type="project" value="UniProtKB-KW"/>
</dbReference>
<evidence type="ECO:0000313" key="7">
    <source>
        <dbReference type="EMBL" id="QRW21186.1"/>
    </source>
</evidence>
<dbReference type="PANTHER" id="PTHR45626:SF17">
    <property type="entry name" value="HELICASE-LIKE TRANSCRIPTION FACTOR"/>
    <property type="match status" value="1"/>
</dbReference>
<feature type="domain" description="Helicase C-terminal" evidence="6">
    <location>
        <begin position="992"/>
        <end position="1151"/>
    </location>
</feature>
<dbReference type="InterPro" id="IPR050628">
    <property type="entry name" value="SNF2_RAD54_helicase_TF"/>
</dbReference>
<dbReference type="GeneID" id="67028454"/>
<dbReference type="PROSITE" id="PS51194">
    <property type="entry name" value="HELICASE_CTER"/>
    <property type="match status" value="1"/>
</dbReference>
<evidence type="ECO:0000259" key="6">
    <source>
        <dbReference type="PROSITE" id="PS51194"/>
    </source>
</evidence>
<evidence type="ECO:0000256" key="3">
    <source>
        <dbReference type="ARBA" id="ARBA00022806"/>
    </source>
</evidence>
<feature type="compositionally biased region" description="Low complexity" evidence="5">
    <location>
        <begin position="1167"/>
        <end position="1178"/>
    </location>
</feature>
<dbReference type="RefSeq" id="XP_043181423.1">
    <property type="nucleotide sequence ID" value="XM_043325991.1"/>
</dbReference>
<dbReference type="GO" id="GO:0004386">
    <property type="term" value="F:helicase activity"/>
    <property type="evidence" value="ECO:0007669"/>
    <property type="project" value="UniProtKB-KW"/>
</dbReference>
<dbReference type="InterPro" id="IPR027417">
    <property type="entry name" value="P-loop_NTPase"/>
</dbReference>
<evidence type="ECO:0000256" key="4">
    <source>
        <dbReference type="ARBA" id="ARBA00022840"/>
    </source>
</evidence>
<organism evidence="7 8">
    <name type="scientific">Rhizoctonia solani</name>
    <dbReference type="NCBI Taxonomy" id="456999"/>
    <lineage>
        <taxon>Eukaryota</taxon>
        <taxon>Fungi</taxon>
        <taxon>Dikarya</taxon>
        <taxon>Basidiomycota</taxon>
        <taxon>Agaricomycotina</taxon>
        <taxon>Agaricomycetes</taxon>
        <taxon>Cantharellales</taxon>
        <taxon>Ceratobasidiaceae</taxon>
        <taxon>Rhizoctonia</taxon>
    </lineage>
</organism>
<feature type="compositionally biased region" description="Basic residues" evidence="5">
    <location>
        <begin position="1270"/>
        <end position="1279"/>
    </location>
</feature>
<name>A0A8H8NZH5_9AGAM</name>
<dbReference type="GO" id="GO:0016787">
    <property type="term" value="F:hydrolase activity"/>
    <property type="evidence" value="ECO:0007669"/>
    <property type="project" value="UniProtKB-KW"/>
</dbReference>
<dbReference type="CDD" id="cd18793">
    <property type="entry name" value="SF2_C_SNF"/>
    <property type="match status" value="1"/>
</dbReference>
<protein>
    <submittedName>
        <fullName evidence="7">SNF2 family amino-terminal protein</fullName>
    </submittedName>
</protein>
<dbReference type="Pfam" id="PF00176">
    <property type="entry name" value="SNF2-rel_dom"/>
    <property type="match status" value="1"/>
</dbReference>
<feature type="compositionally biased region" description="Basic residues" evidence="5">
    <location>
        <begin position="850"/>
        <end position="871"/>
    </location>
</feature>
<dbReference type="InterPro" id="IPR049730">
    <property type="entry name" value="SNF2/RAD54-like_C"/>
</dbReference>
<keyword evidence="2" id="KW-0378">Hydrolase</keyword>
<reference evidence="7" key="1">
    <citation type="submission" date="2020-05" db="EMBL/GenBank/DDBJ databases">
        <title>Evolutionary and genomic comparisons of hybrid uninucleate and nonhybrid Rhizoctonia fungi.</title>
        <authorList>
            <person name="Li C."/>
            <person name="Chen X."/>
        </authorList>
    </citation>
    <scope>NUCLEOTIDE SEQUENCE</scope>
    <source>
        <strain evidence="7">AG-1 IA</strain>
    </source>
</reference>
<dbReference type="GO" id="GO:0008094">
    <property type="term" value="F:ATP-dependent activity, acting on DNA"/>
    <property type="evidence" value="ECO:0007669"/>
    <property type="project" value="TreeGrafter"/>
</dbReference>
<feature type="region of interest" description="Disordered" evidence="5">
    <location>
        <begin position="1211"/>
        <end position="1239"/>
    </location>
</feature>
<feature type="region of interest" description="Disordered" evidence="5">
    <location>
        <begin position="1266"/>
        <end position="1390"/>
    </location>
</feature>
<dbReference type="GO" id="GO:0005634">
    <property type="term" value="C:nucleus"/>
    <property type="evidence" value="ECO:0007669"/>
    <property type="project" value="TreeGrafter"/>
</dbReference>
<dbReference type="Pfam" id="PF00271">
    <property type="entry name" value="Helicase_C"/>
    <property type="match status" value="1"/>
</dbReference>
<dbReference type="GO" id="GO:0006281">
    <property type="term" value="P:DNA repair"/>
    <property type="evidence" value="ECO:0007669"/>
    <property type="project" value="TreeGrafter"/>
</dbReference>
<dbReference type="InterPro" id="IPR001650">
    <property type="entry name" value="Helicase_C-like"/>
</dbReference>
<dbReference type="InterPro" id="IPR000330">
    <property type="entry name" value="SNF2_N"/>
</dbReference>
<dbReference type="KEGG" id="rsx:RhiXN_06175"/>
<accession>A0A8H8NZH5</accession>
<dbReference type="Proteomes" id="UP000650533">
    <property type="component" value="Chromosome 6"/>
</dbReference>
<evidence type="ECO:0000256" key="1">
    <source>
        <dbReference type="ARBA" id="ARBA00022741"/>
    </source>
</evidence>
<proteinExistence type="predicted"/>
<dbReference type="PANTHER" id="PTHR45626">
    <property type="entry name" value="TRANSCRIPTION TERMINATION FACTOR 2-RELATED"/>
    <property type="match status" value="1"/>
</dbReference>
<gene>
    <name evidence="7" type="ORF">RhiXN_06175</name>
</gene>
<feature type="compositionally biased region" description="Polar residues" evidence="5">
    <location>
        <begin position="1211"/>
        <end position="1238"/>
    </location>
</feature>
<feature type="region of interest" description="Disordered" evidence="5">
    <location>
        <begin position="845"/>
        <end position="897"/>
    </location>
</feature>
<feature type="region of interest" description="Disordered" evidence="5">
    <location>
        <begin position="1163"/>
        <end position="1193"/>
    </location>
</feature>
<dbReference type="SMART" id="SM00490">
    <property type="entry name" value="HELICc"/>
    <property type="match status" value="1"/>
</dbReference>
<dbReference type="InterPro" id="IPR014001">
    <property type="entry name" value="Helicase_ATP-bd"/>
</dbReference>
<keyword evidence="3" id="KW-0347">Helicase</keyword>
<keyword evidence="4" id="KW-0067">ATP-binding</keyword>
<keyword evidence="1" id="KW-0547">Nucleotide-binding</keyword>
<sequence length="1411" mass="155094">MPLTPVAHSVLYLFEAAAMNESHPLTCPPWTSNVWRELFGLFPLKGSEDYYDAEIDVVGDSDPQLDSSKELGLTMPESSIALITENCRKALGLHERQAAERFLQYFWDTWKADYVRKIPIRETIKSTTRGEKGGPDPYGYAAYRNLVLAAINRKGGVMNQVEETLGKIGATPADLWKDDRSLNRERPATKRVLEHQVPIADTHARLEERDVQAALARALFGDAGVSSRGTVVPELIPTICCFAQRKYENLARSLKRKVTTSCARMQKVDSKLEDAQRLRSPKALRDATRALTDWRKIAIGTKEVDELHFLSRERTLKQLWSSLGFGSLEDDLTASKSKSKSTQDGPSKEEMQAAYAYYVEEYCYGVGCLDKSELPIPTVGVSGLHSLVDGCKDIGVLHLKSLSTEALWAQLGLPGVDQFPFAEPGTGESAKDMAPLAKTRAVPFWHQVVGTLRILEGAFTQRVGDCAQPTLLCNNVGLGKTVQIIGVISMIQHYYKQQELPAKERLATPMFIQEQSSPYFAGQKTIPNLPSIVITPRTLGNQWMEQWKKFTQLGSFVPVRYSVESGTLESFCSDPTGPYRAAAGRDLEHAGQVVIIADLLAIAKEAKRCLQLPPAFKGKDAREYEAKGETPAFKAGISNAGSLFGMRFRVAAVDEIHNLRNSSHTQRGVQLITQSSSLVIGATATPLFTLLKCLLALGQNLRYQPLLGEQGVQVWNEMQEMLSTGNESWRLTSTAVIQATVERELQAALSPGKIPLYDPRAAKIKEELESKYQAEDQRSILHMIHVSKQPLNMLRLLLLPIMICRTNESLDYLGRQILDLPFVQKFIAWAPMNEEEKEMQRVINQEHTQQKSKKTKLAQKAKAAKRQKRKRAQDNVGDNGDEDVDENAWNGSQAQGEVERSDCKNVRWHNFLIEQKFAGMLAKLGALRLEEQAQELDRGTLTNKVTNDWTVENLPQKMSTRMQCVMGLIEWFWIGNPKPVALLEDGTLDKARLVQEPLPSKKPRKFLIYVEFQQHQALIAKMLTLKEKDYVTYNGSMATTKGQRSVEKFANDPSCRIMIISNVGSAGLNLVEASVVIIVSSVWSGLELDQIMGRVDRPGQLRDVAVYNIMAPEGIDLALNVYADSKAQLSNHFLSLQKTLQTVYSEIAQPHSNDHDELDLEEIPAVSSTKGTKPSTSKAGPRKRKSQNEQCSQDANAVQKLALAKALGSQVSGAPSSNLVPTTQSMQPLPTSSTGSTEQTDELLISQGVPTTTPNAIGARTMVASSQQKTKFHAKKARLGHSSSDPSLVAAATAQPSQPLSATGPILVPAKKRTAPSMDPPSSMPTRTDPAASGSSSRQAPIVPRPSGSAQPRAATATPEQLLQLQPGSSSTAPTTSGHSVVTGGGSSQRKVFHLKASKLSASNHSVDAKK</sequence>
<dbReference type="SMART" id="SM00487">
    <property type="entry name" value="DEXDc"/>
    <property type="match status" value="1"/>
</dbReference>
<feature type="compositionally biased region" description="Low complexity" evidence="5">
    <location>
        <begin position="1367"/>
        <end position="1382"/>
    </location>
</feature>